<accession>A0ABS7UWF8</accession>
<dbReference type="Gene3D" id="3.10.129.10">
    <property type="entry name" value="Hotdog Thioesterase"/>
    <property type="match status" value="1"/>
</dbReference>
<evidence type="ECO:0000259" key="3">
    <source>
        <dbReference type="Pfam" id="PF03061"/>
    </source>
</evidence>
<dbReference type="PANTHER" id="PTHR43240:SF5">
    <property type="entry name" value="1,4-DIHYDROXY-2-NAPHTHOYL-COA THIOESTERASE 1"/>
    <property type="match status" value="1"/>
</dbReference>
<dbReference type="RefSeq" id="WP_224141108.1">
    <property type="nucleotide sequence ID" value="NZ_JAIQUM010000063.1"/>
</dbReference>
<dbReference type="InterPro" id="IPR003736">
    <property type="entry name" value="PAAI_dom"/>
</dbReference>
<comment type="similarity">
    <text evidence="1">Belongs to the thioesterase PaaI family.</text>
</comment>
<dbReference type="InterPro" id="IPR006683">
    <property type="entry name" value="Thioestr_dom"/>
</dbReference>
<evidence type="ECO:0000256" key="1">
    <source>
        <dbReference type="ARBA" id="ARBA00008324"/>
    </source>
</evidence>
<dbReference type="PANTHER" id="PTHR43240">
    <property type="entry name" value="1,4-DIHYDROXY-2-NAPHTHOYL-COA THIOESTERASE 1"/>
    <property type="match status" value="1"/>
</dbReference>
<evidence type="ECO:0000256" key="2">
    <source>
        <dbReference type="ARBA" id="ARBA00022801"/>
    </source>
</evidence>
<dbReference type="CDD" id="cd03443">
    <property type="entry name" value="PaaI_thioesterase"/>
    <property type="match status" value="1"/>
</dbReference>
<sequence>MDYNVKNTLMETLGINVVSVSNEGVVATMPVDHRTHQPFGILHGGASVALAETVASLGAYFFIDQETENCVGLEINANHIRGKKSGVVTAYAKPAHRGKTTMVWEVKIVDEEDELICLSRCTIAILKKKR</sequence>
<proteinExistence type="inferred from homology"/>
<dbReference type="InterPro" id="IPR029069">
    <property type="entry name" value="HotDog_dom_sf"/>
</dbReference>
<dbReference type="SUPFAM" id="SSF54637">
    <property type="entry name" value="Thioesterase/thiol ester dehydrase-isomerase"/>
    <property type="match status" value="1"/>
</dbReference>
<evidence type="ECO:0000313" key="4">
    <source>
        <dbReference type="EMBL" id="MBZ5752655.1"/>
    </source>
</evidence>
<protein>
    <submittedName>
        <fullName evidence="4">Hotdog fold thioesterase</fullName>
    </submittedName>
</protein>
<evidence type="ECO:0000313" key="5">
    <source>
        <dbReference type="Proteomes" id="UP001165287"/>
    </source>
</evidence>
<gene>
    <name evidence="4" type="ORF">K9V48_21045</name>
</gene>
<reference evidence="4" key="1">
    <citation type="submission" date="2024-05" db="EMBL/GenBank/DDBJ databases">
        <title>Metabacillus sp. nov., isolated from the rhizosphere soil of tomato plants.</title>
        <authorList>
            <person name="Ma R."/>
        </authorList>
    </citation>
    <scope>NUCLEOTIDE SEQUENCE</scope>
    <source>
        <strain evidence="4">DBTR6</strain>
    </source>
</reference>
<name>A0ABS7UWF8_9BACI</name>
<dbReference type="EMBL" id="JAIQUM010000063">
    <property type="protein sequence ID" value="MBZ5752655.1"/>
    <property type="molecule type" value="Genomic_DNA"/>
</dbReference>
<organism evidence="4 5">
    <name type="scientific">Metabacillus rhizolycopersici</name>
    <dbReference type="NCBI Taxonomy" id="2875709"/>
    <lineage>
        <taxon>Bacteria</taxon>
        <taxon>Bacillati</taxon>
        <taxon>Bacillota</taxon>
        <taxon>Bacilli</taxon>
        <taxon>Bacillales</taxon>
        <taxon>Bacillaceae</taxon>
        <taxon>Metabacillus</taxon>
    </lineage>
</organism>
<keyword evidence="2" id="KW-0378">Hydrolase</keyword>
<keyword evidence="5" id="KW-1185">Reference proteome</keyword>
<dbReference type="NCBIfam" id="TIGR00369">
    <property type="entry name" value="unchar_dom_1"/>
    <property type="match status" value="1"/>
</dbReference>
<comment type="caution">
    <text evidence="4">The sequence shown here is derived from an EMBL/GenBank/DDBJ whole genome shotgun (WGS) entry which is preliminary data.</text>
</comment>
<dbReference type="Pfam" id="PF03061">
    <property type="entry name" value="4HBT"/>
    <property type="match status" value="1"/>
</dbReference>
<dbReference type="Proteomes" id="UP001165287">
    <property type="component" value="Unassembled WGS sequence"/>
</dbReference>
<feature type="domain" description="Thioesterase" evidence="3">
    <location>
        <begin position="39"/>
        <end position="117"/>
    </location>
</feature>